<feature type="binding site" evidence="9">
    <location>
        <begin position="10"/>
        <end position="18"/>
    </location>
    <ligand>
        <name>ATP</name>
        <dbReference type="ChEBI" id="CHEBI:30616"/>
    </ligand>
</feature>
<evidence type="ECO:0000259" key="10">
    <source>
        <dbReference type="Pfam" id="PF00764"/>
    </source>
</evidence>
<evidence type="ECO:0000256" key="4">
    <source>
        <dbReference type="ARBA" id="ARBA00022571"/>
    </source>
</evidence>
<dbReference type="InterPro" id="IPR001518">
    <property type="entry name" value="Arginosuc_synth"/>
</dbReference>
<dbReference type="FunFam" id="3.90.1260.10:FF:000007">
    <property type="entry name" value="Argininosuccinate synthase"/>
    <property type="match status" value="1"/>
</dbReference>
<dbReference type="Gene3D" id="3.40.50.620">
    <property type="entry name" value="HUPs"/>
    <property type="match status" value="1"/>
</dbReference>
<keyword evidence="6 9" id="KW-0028">Amino-acid biosynthesis</keyword>
<dbReference type="NCBIfam" id="NF010392">
    <property type="entry name" value="PRK13820.1"/>
    <property type="match status" value="1"/>
</dbReference>
<feature type="binding site" evidence="9">
    <location>
        <position position="127"/>
    </location>
    <ligand>
        <name>L-citrulline</name>
        <dbReference type="ChEBI" id="CHEBI:57743"/>
    </ligand>
</feature>
<comment type="subunit">
    <text evidence="2 9">Homotetramer.</text>
</comment>
<feature type="domain" description="Arginosuccinate synthase-like N-terminal" evidence="10">
    <location>
        <begin position="7"/>
        <end position="163"/>
    </location>
</feature>
<dbReference type="EC" id="6.3.4.5" evidence="3 9"/>
<dbReference type="GeneID" id="73046463"/>
<dbReference type="InterPro" id="IPR018223">
    <property type="entry name" value="Arginosuc_synth_CS"/>
</dbReference>
<dbReference type="GO" id="GO:0005524">
    <property type="term" value="F:ATP binding"/>
    <property type="evidence" value="ECO:0007669"/>
    <property type="project" value="UniProtKB-UniRule"/>
</dbReference>
<proteinExistence type="inferred from homology"/>
<protein>
    <recommendedName>
        <fullName evidence="3 9">Argininosuccinate synthase</fullName>
        <ecNumber evidence="3 9">6.3.4.5</ecNumber>
    </recommendedName>
    <alternativeName>
        <fullName evidence="9">Citrulline--aspartate ligase</fullName>
    </alternativeName>
</protein>
<evidence type="ECO:0000256" key="9">
    <source>
        <dbReference type="HAMAP-Rule" id="MF_00005"/>
    </source>
</evidence>
<feature type="binding site" evidence="9">
    <location>
        <position position="261"/>
    </location>
    <ligand>
        <name>L-citrulline</name>
        <dbReference type="ChEBI" id="CHEBI:57743"/>
    </ligand>
</feature>
<dbReference type="InterPro" id="IPR024074">
    <property type="entry name" value="AS_cat/multimer_dom_body"/>
</dbReference>
<dbReference type="PANTHER" id="PTHR11587">
    <property type="entry name" value="ARGININOSUCCINATE SYNTHASE"/>
    <property type="match status" value="1"/>
</dbReference>
<feature type="binding site" evidence="9">
    <location>
        <position position="87"/>
    </location>
    <ligand>
        <name>L-citrulline</name>
        <dbReference type="ChEBI" id="CHEBI:57743"/>
    </ligand>
</feature>
<dbReference type="GO" id="GO:0006526">
    <property type="term" value="P:L-arginine biosynthetic process"/>
    <property type="evidence" value="ECO:0007669"/>
    <property type="project" value="UniProtKB-UniRule"/>
</dbReference>
<feature type="domain" description="Arginosuccinate synthase C-terminal" evidence="11">
    <location>
        <begin position="172"/>
        <end position="394"/>
    </location>
</feature>
<feature type="binding site" evidence="9">
    <location>
        <position position="117"/>
    </location>
    <ligand>
        <name>ATP</name>
        <dbReference type="ChEBI" id="CHEBI:30616"/>
    </ligand>
</feature>
<dbReference type="EMBL" id="JBHSHT010000002">
    <property type="protein sequence ID" value="MFC4826440.1"/>
    <property type="molecule type" value="Genomic_DNA"/>
</dbReference>
<dbReference type="PANTHER" id="PTHR11587:SF2">
    <property type="entry name" value="ARGININOSUCCINATE SYNTHASE"/>
    <property type="match status" value="1"/>
</dbReference>
<sequence length="422" mass="46034">MTDKKTVALAFSGGLDTTVCVPLLEEEYDYDEVIGVTVDVGQPAEEFDEAEETAEALDLDHYVVDAKDAFAQQCLDAVKANATYQGYPLGTALARPVIAEAILDVAVENDCDAVAHGCTGKGNDQLRFEAVWRDSDLEVIAPVRELGLTREWEMEYADEKDLPVEGGNEGDWSIDTNLWSRSVEGADLEDPGYVPPEDIYEWTDAPGQKTTEDGEFETIEITFEDGYPVAIDGEEMPEVQLIEYLNDLAGSYGVGRTDMMEDRMLGLKVRENYEHPAATTLLNAHEALEGLVLTEEERAFKKQVDQQWAEKAYEGLLSAPLVDALDGFVDTTQQKVTGTVTVKFEGGQARPVARESDYAVYSESAASFNTESVDGIAQADATGVAKYHGFQSRLANEVAANAEAKKAELLTDGSGDESSEEN</sequence>
<keyword evidence="8 9" id="KW-0067">ATP-binding</keyword>
<accession>A0ABD5Q6Z9</accession>
<feature type="binding site" evidence="9">
    <location>
        <position position="119"/>
    </location>
    <ligand>
        <name>L-aspartate</name>
        <dbReference type="ChEBI" id="CHEBI:29991"/>
    </ligand>
</feature>
<dbReference type="PROSITE" id="PS00565">
    <property type="entry name" value="ARGININOSUCCIN_SYN_2"/>
    <property type="match status" value="1"/>
</dbReference>
<gene>
    <name evidence="9" type="primary">argG</name>
    <name evidence="12" type="ORF">ACFO9K_19465</name>
</gene>
<keyword evidence="7 9" id="KW-0547">Nucleotide-binding</keyword>
<feature type="binding site" evidence="9">
    <location>
        <position position="124"/>
    </location>
    <ligand>
        <name>L-aspartate</name>
        <dbReference type="ChEBI" id="CHEBI:29991"/>
    </ligand>
</feature>
<evidence type="ECO:0000256" key="7">
    <source>
        <dbReference type="ARBA" id="ARBA00022741"/>
    </source>
</evidence>
<keyword evidence="13" id="KW-1185">Reference proteome</keyword>
<dbReference type="InterPro" id="IPR014729">
    <property type="entry name" value="Rossmann-like_a/b/a_fold"/>
</dbReference>
<dbReference type="SUPFAM" id="SSF52402">
    <property type="entry name" value="Adenine nucleotide alpha hydrolases-like"/>
    <property type="match status" value="1"/>
</dbReference>
<dbReference type="InterPro" id="IPR023434">
    <property type="entry name" value="Arginosuc_synth_type_1_subfam"/>
</dbReference>
<dbReference type="InterPro" id="IPR048268">
    <property type="entry name" value="Arginosuc_syn_C"/>
</dbReference>
<feature type="binding site" evidence="9">
    <location>
        <position position="123"/>
    </location>
    <ligand>
        <name>L-citrulline</name>
        <dbReference type="ChEBI" id="CHEBI:57743"/>
    </ligand>
</feature>
<comment type="catalytic activity">
    <reaction evidence="9">
        <text>L-citrulline + L-aspartate + ATP = 2-(N(omega)-L-arginino)succinate + AMP + diphosphate + H(+)</text>
        <dbReference type="Rhea" id="RHEA:10932"/>
        <dbReference type="ChEBI" id="CHEBI:15378"/>
        <dbReference type="ChEBI" id="CHEBI:29991"/>
        <dbReference type="ChEBI" id="CHEBI:30616"/>
        <dbReference type="ChEBI" id="CHEBI:33019"/>
        <dbReference type="ChEBI" id="CHEBI:57472"/>
        <dbReference type="ChEBI" id="CHEBI:57743"/>
        <dbReference type="ChEBI" id="CHEBI:456215"/>
        <dbReference type="EC" id="6.3.4.5"/>
    </reaction>
</comment>
<feature type="binding site" evidence="9">
    <location>
        <position position="173"/>
    </location>
    <ligand>
        <name>L-citrulline</name>
        <dbReference type="ChEBI" id="CHEBI:57743"/>
    </ligand>
</feature>
<evidence type="ECO:0000256" key="8">
    <source>
        <dbReference type="ARBA" id="ARBA00022840"/>
    </source>
</evidence>
<dbReference type="CDD" id="cd01999">
    <property type="entry name" value="ASS"/>
    <property type="match status" value="1"/>
</dbReference>
<keyword evidence="4 9" id="KW-0055">Arginine biosynthesis</keyword>
<dbReference type="InterPro" id="IPR048267">
    <property type="entry name" value="Arginosuc_syn_N"/>
</dbReference>
<dbReference type="Pfam" id="PF00764">
    <property type="entry name" value="Arginosuc_synth"/>
    <property type="match status" value="1"/>
</dbReference>
<evidence type="ECO:0000256" key="2">
    <source>
        <dbReference type="ARBA" id="ARBA00011881"/>
    </source>
</evidence>
<evidence type="ECO:0000256" key="5">
    <source>
        <dbReference type="ARBA" id="ARBA00022598"/>
    </source>
</evidence>
<evidence type="ECO:0000256" key="1">
    <source>
        <dbReference type="ARBA" id="ARBA00004967"/>
    </source>
</evidence>
<dbReference type="Gene3D" id="3.90.1260.10">
    <property type="entry name" value="Argininosuccinate synthetase, chain A, domain 2"/>
    <property type="match status" value="1"/>
</dbReference>
<comment type="caution">
    <text evidence="12">The sequence shown here is derived from an EMBL/GenBank/DDBJ whole genome shotgun (WGS) entry which is preliminary data.</text>
</comment>
<comment type="similarity">
    <text evidence="9">Belongs to the argininosuccinate synthase family. Type 1 subfamily.</text>
</comment>
<dbReference type="SUPFAM" id="SSF69864">
    <property type="entry name" value="Argininosuccinate synthetase, C-terminal domain"/>
    <property type="match status" value="1"/>
</dbReference>
<reference evidence="12 13" key="1">
    <citation type="journal article" date="2019" name="Int. J. Syst. Evol. Microbiol.">
        <title>The Global Catalogue of Microorganisms (GCM) 10K type strain sequencing project: providing services to taxonomists for standard genome sequencing and annotation.</title>
        <authorList>
            <consortium name="The Broad Institute Genomics Platform"/>
            <consortium name="The Broad Institute Genome Sequencing Center for Infectious Disease"/>
            <person name="Wu L."/>
            <person name="Ma J."/>
        </authorList>
    </citation>
    <scope>NUCLEOTIDE SEQUENCE [LARGE SCALE GENOMIC DNA]</scope>
    <source>
        <strain evidence="12 13">XZYJ18</strain>
    </source>
</reference>
<evidence type="ECO:0000256" key="3">
    <source>
        <dbReference type="ARBA" id="ARBA00012286"/>
    </source>
</evidence>
<dbReference type="HAMAP" id="MF_00005">
    <property type="entry name" value="Arg_succ_synth_type1"/>
    <property type="match status" value="1"/>
</dbReference>
<evidence type="ECO:0000256" key="6">
    <source>
        <dbReference type="ARBA" id="ARBA00022605"/>
    </source>
</evidence>
<dbReference type="PROSITE" id="PS00564">
    <property type="entry name" value="ARGININOSUCCIN_SYN_1"/>
    <property type="match status" value="1"/>
</dbReference>
<evidence type="ECO:0000313" key="13">
    <source>
        <dbReference type="Proteomes" id="UP001595945"/>
    </source>
</evidence>
<feature type="binding site" evidence="9">
    <location>
        <position position="182"/>
    </location>
    <ligand>
        <name>L-citrulline</name>
        <dbReference type="ChEBI" id="CHEBI:57743"/>
    </ligand>
</feature>
<dbReference type="RefSeq" id="WP_254267961.1">
    <property type="nucleotide sequence ID" value="NZ_CP100400.1"/>
</dbReference>
<name>A0ABD5Q6Z9_9EURY</name>
<evidence type="ECO:0000259" key="11">
    <source>
        <dbReference type="Pfam" id="PF20979"/>
    </source>
</evidence>
<evidence type="ECO:0000313" key="12">
    <source>
        <dbReference type="EMBL" id="MFC4826440.1"/>
    </source>
</evidence>
<dbReference type="GO" id="GO:0004055">
    <property type="term" value="F:argininosuccinate synthase activity"/>
    <property type="evidence" value="ECO:0007669"/>
    <property type="project" value="UniProtKB-UniRule"/>
</dbReference>
<dbReference type="NCBIfam" id="TIGR00032">
    <property type="entry name" value="argG"/>
    <property type="match status" value="1"/>
</dbReference>
<comment type="pathway">
    <text evidence="1 9">Amino-acid biosynthesis; L-arginine biosynthesis; L-arginine from L-ornithine and carbamoyl phosphate: step 2/3.</text>
</comment>
<dbReference type="GO" id="GO:0005737">
    <property type="term" value="C:cytoplasm"/>
    <property type="evidence" value="ECO:0007669"/>
    <property type="project" value="UniProtKB-SubCell"/>
</dbReference>
<organism evidence="12 13">
    <name type="scientific">Halorussus aquaticus</name>
    <dbReference type="NCBI Taxonomy" id="2953748"/>
    <lineage>
        <taxon>Archaea</taxon>
        <taxon>Methanobacteriati</taxon>
        <taxon>Methanobacteriota</taxon>
        <taxon>Stenosarchaea group</taxon>
        <taxon>Halobacteria</taxon>
        <taxon>Halobacteriales</taxon>
        <taxon>Haladaptataceae</taxon>
        <taxon>Halorussus</taxon>
    </lineage>
</organism>
<dbReference type="Pfam" id="PF20979">
    <property type="entry name" value="Arginosuc_syn_C"/>
    <property type="match status" value="1"/>
</dbReference>
<keyword evidence="5 9" id="KW-0436">Ligase</keyword>
<feature type="binding site" evidence="9">
    <location>
        <position position="273"/>
    </location>
    <ligand>
        <name>L-citrulline</name>
        <dbReference type="ChEBI" id="CHEBI:57743"/>
    </ligand>
</feature>
<feature type="binding site" evidence="9">
    <location>
        <position position="123"/>
    </location>
    <ligand>
        <name>L-aspartate</name>
        <dbReference type="ChEBI" id="CHEBI:29991"/>
    </ligand>
</feature>
<comment type="caution">
    <text evidence="9">Lacks conserved residue(s) required for the propagation of feature annotation.</text>
</comment>
<dbReference type="AlphaFoldDB" id="A0ABD5Q6Z9"/>
<dbReference type="Proteomes" id="UP001595945">
    <property type="component" value="Unassembled WGS sequence"/>
</dbReference>
<dbReference type="NCBIfam" id="NF001770">
    <property type="entry name" value="PRK00509.1"/>
    <property type="match status" value="1"/>
</dbReference>
<keyword evidence="9" id="KW-0963">Cytoplasm</keyword>
<comment type="subcellular location">
    <subcellularLocation>
        <location evidence="9">Cytoplasm</location>
    </subcellularLocation>
</comment>